<accession>A0A5J6SRY8</accession>
<evidence type="ECO:0000313" key="2">
    <source>
        <dbReference type="Proteomes" id="UP000325517"/>
    </source>
</evidence>
<dbReference type="PROSITE" id="PS51257">
    <property type="entry name" value="PROKAR_LIPOPROTEIN"/>
    <property type="match status" value="1"/>
</dbReference>
<evidence type="ECO:0008006" key="3">
    <source>
        <dbReference type="Google" id="ProtNLM"/>
    </source>
</evidence>
<dbReference type="OrthoDB" id="1911879at2"/>
<dbReference type="Proteomes" id="UP000325517">
    <property type="component" value="Chromosome"/>
</dbReference>
<evidence type="ECO:0000313" key="1">
    <source>
        <dbReference type="EMBL" id="QFG00333.1"/>
    </source>
</evidence>
<dbReference type="EMBL" id="CP031223">
    <property type="protein sequence ID" value="QFG00333.1"/>
    <property type="molecule type" value="Genomic_DNA"/>
</dbReference>
<dbReference type="RefSeq" id="WP_151701218.1">
    <property type="nucleotide sequence ID" value="NZ_CP031223.1"/>
</dbReference>
<gene>
    <name evidence="1" type="ORF">PB01_16795</name>
</gene>
<sequence>MMKRLFLLFCIGISLVGCNQEETIKAPKEIQAETLQTEHIEEKSFTVEERQSEGYKSIKEVVKYDEIRTVVEIIENAEWEENIKVEMALPPEYRFKLGSINYAIWVTPYKDRLEIIPGGQSRYIKLPIEDSEILYKIITGKEL</sequence>
<dbReference type="KEGG" id="psyo:PB01_16795"/>
<name>A0A5J6SRY8_9BACI</name>
<dbReference type="AlphaFoldDB" id="A0A5J6SRY8"/>
<keyword evidence="2" id="KW-1185">Reference proteome</keyword>
<protein>
    <recommendedName>
        <fullName evidence="3">Lipoprotein</fullName>
    </recommendedName>
</protein>
<proteinExistence type="predicted"/>
<reference evidence="1 2" key="1">
    <citation type="submission" date="2018-07" db="EMBL/GenBank/DDBJ databases">
        <title>Complete genome sequence of Psychrobacillus sp. PB01, isolated from iceberg, and comparative genome analysis of Psychrobacillus strains.</title>
        <authorList>
            <person name="Lee P.C."/>
        </authorList>
    </citation>
    <scope>NUCLEOTIDE SEQUENCE [LARGE SCALE GENOMIC DNA]</scope>
    <source>
        <strain evidence="1 2">PB01</strain>
    </source>
</reference>
<organism evidence="1 2">
    <name type="scientific">Psychrobacillus glaciei</name>
    <dbReference type="NCBI Taxonomy" id="2283160"/>
    <lineage>
        <taxon>Bacteria</taxon>
        <taxon>Bacillati</taxon>
        <taxon>Bacillota</taxon>
        <taxon>Bacilli</taxon>
        <taxon>Bacillales</taxon>
        <taxon>Bacillaceae</taxon>
        <taxon>Psychrobacillus</taxon>
    </lineage>
</organism>